<feature type="compositionally biased region" description="Basic residues" evidence="1">
    <location>
        <begin position="104"/>
        <end position="119"/>
    </location>
</feature>
<feature type="domain" description="2EXR" evidence="2">
    <location>
        <begin position="192"/>
        <end position="284"/>
    </location>
</feature>
<accession>A0A4Z1KFD2</accession>
<dbReference type="EMBL" id="PQXO01000553">
    <property type="protein sequence ID" value="TGO84066.1"/>
    <property type="molecule type" value="Genomic_DNA"/>
</dbReference>
<gene>
    <name evidence="3" type="ORF">BPOR_0554g00020</name>
</gene>
<sequence>MSKYHPLSNYYVENKEDIPLTTSKENQPLSPTLTCIMAPPVNSSPLKGPKAPKGYKTAKPTKTLSYAEKSMHINDDYLNQSNTDQTKDLVGSSSDLETTDWKTKGKGKGKGKGRRRAKGKEKGKAMEADHTQREQNIDAEKPSLILSKAISDMPTAPEGNEKETDQLETDQLTIIHLTTEKTAHETSEHRKKLPSEIWIKIWELVASDNPRNLDIWTWSEGPEKLWENEKQRITHGPQNRSTGLRWNPFKFITTQIVPPILHISCLSREIGLKYYKLGFGCNLGMSKIPSEDYSILEPRIYYRKNDLVCPMGRFTHIEAESFWNNLPEEISAIALNLGKLNNVAPKLREDYEDYDKQIAHEHFSYEYSRGLIQDPDRLEELESFSLREHRGKRFSKRATKIYLYCFTDYISKRGPRDFRFTPLVDDSKGLGLRRNADSDSSFENLLRYARLSHRVDDFGRDDKYKKWGRWLRYGGLTWLKDGGPKPGWIEIDNPTAYDRARNNFFWDLEPWAEKEFKKRGVPNIGMNSQFWVPGVPEVHSTKLEIHG</sequence>
<comment type="caution">
    <text evidence="3">The sequence shown here is derived from an EMBL/GenBank/DDBJ whole genome shotgun (WGS) entry which is preliminary data.</text>
</comment>
<proteinExistence type="predicted"/>
<keyword evidence="4" id="KW-1185">Reference proteome</keyword>
<evidence type="ECO:0000256" key="1">
    <source>
        <dbReference type="SAM" id="MobiDB-lite"/>
    </source>
</evidence>
<feature type="region of interest" description="Disordered" evidence="1">
    <location>
        <begin position="77"/>
        <end position="133"/>
    </location>
</feature>
<reference evidence="3 4" key="1">
    <citation type="submission" date="2017-12" db="EMBL/GenBank/DDBJ databases">
        <title>Comparative genomics of Botrytis spp.</title>
        <authorList>
            <person name="Valero-Jimenez C.A."/>
            <person name="Tapia P."/>
            <person name="Veloso J."/>
            <person name="Silva-Moreno E."/>
            <person name="Staats M."/>
            <person name="Valdes J.H."/>
            <person name="Van Kan J.A.L."/>
        </authorList>
    </citation>
    <scope>NUCLEOTIDE SEQUENCE [LARGE SCALE GENOMIC DNA]</scope>
    <source>
        <strain evidence="3 4">MUCL3349</strain>
    </source>
</reference>
<evidence type="ECO:0000313" key="4">
    <source>
        <dbReference type="Proteomes" id="UP000297280"/>
    </source>
</evidence>
<name>A0A4Z1KFD2_9HELO</name>
<feature type="region of interest" description="Disordered" evidence="1">
    <location>
        <begin position="40"/>
        <end position="60"/>
    </location>
</feature>
<feature type="compositionally biased region" description="Basic and acidic residues" evidence="1">
    <location>
        <begin position="120"/>
        <end position="133"/>
    </location>
</feature>
<organism evidence="3 4">
    <name type="scientific">Botrytis porri</name>
    <dbReference type="NCBI Taxonomy" id="87229"/>
    <lineage>
        <taxon>Eukaryota</taxon>
        <taxon>Fungi</taxon>
        <taxon>Dikarya</taxon>
        <taxon>Ascomycota</taxon>
        <taxon>Pezizomycotina</taxon>
        <taxon>Leotiomycetes</taxon>
        <taxon>Helotiales</taxon>
        <taxon>Sclerotiniaceae</taxon>
        <taxon>Botrytis</taxon>
    </lineage>
</organism>
<protein>
    <recommendedName>
        <fullName evidence="2">2EXR domain-containing protein</fullName>
    </recommendedName>
</protein>
<evidence type="ECO:0000259" key="2">
    <source>
        <dbReference type="Pfam" id="PF20150"/>
    </source>
</evidence>
<dbReference type="Pfam" id="PF20150">
    <property type="entry name" value="2EXR"/>
    <property type="match status" value="1"/>
</dbReference>
<dbReference type="Proteomes" id="UP000297280">
    <property type="component" value="Unassembled WGS sequence"/>
</dbReference>
<dbReference type="InterPro" id="IPR045518">
    <property type="entry name" value="2EXR"/>
</dbReference>
<dbReference type="AlphaFoldDB" id="A0A4Z1KFD2"/>
<evidence type="ECO:0000313" key="3">
    <source>
        <dbReference type="EMBL" id="TGO84066.1"/>
    </source>
</evidence>